<keyword evidence="2" id="KW-1185">Reference proteome</keyword>
<accession>U6SLZ4</accession>
<proteinExistence type="predicted"/>
<dbReference type="AlphaFoldDB" id="U6SLZ4"/>
<evidence type="ECO:0000313" key="2">
    <source>
        <dbReference type="Proteomes" id="UP000017170"/>
    </source>
</evidence>
<sequence length="70" mass="8424">MEFQVNRMKKLIEHDRFLKSTYNDLLDKQSLDSHLHVKPMNEEEALQYVFKVYVQSEPILLNAYNHLTND</sequence>
<gene>
    <name evidence="1" type="ORF">A33I_15100</name>
</gene>
<dbReference type="EMBL" id="ATAE01000032">
    <property type="protein sequence ID" value="ERN52754.1"/>
    <property type="molecule type" value="Genomic_DNA"/>
</dbReference>
<organism evidence="1 2">
    <name type="scientific">Alkalihalophilus marmarensis DSM 21297</name>
    <dbReference type="NCBI Taxonomy" id="1188261"/>
    <lineage>
        <taxon>Bacteria</taxon>
        <taxon>Bacillati</taxon>
        <taxon>Bacillota</taxon>
        <taxon>Bacilli</taxon>
        <taxon>Bacillales</taxon>
        <taxon>Bacillaceae</taxon>
        <taxon>Alkalihalophilus</taxon>
    </lineage>
</organism>
<name>U6SLZ4_9BACI</name>
<protein>
    <submittedName>
        <fullName evidence="1">Uncharacterized protein</fullName>
    </submittedName>
</protein>
<evidence type="ECO:0000313" key="1">
    <source>
        <dbReference type="EMBL" id="ERN52754.1"/>
    </source>
</evidence>
<comment type="caution">
    <text evidence="1">The sequence shown here is derived from an EMBL/GenBank/DDBJ whole genome shotgun (WGS) entry which is preliminary data.</text>
</comment>
<dbReference type="Proteomes" id="UP000017170">
    <property type="component" value="Unassembled WGS sequence"/>
</dbReference>
<reference evidence="1 2" key="1">
    <citation type="journal article" date="2013" name="Genome Announc.">
        <title>Genome Sequence of the Extreme Obligate Alkaliphile Bacillus marmarensis Strain DSM 21297.</title>
        <authorList>
            <person name="Wernick D.G."/>
            <person name="Choi K.Y."/>
            <person name="Tat C.A."/>
            <person name="Lafontaine Rivera J.G."/>
            <person name="Liao J.C."/>
        </authorList>
    </citation>
    <scope>NUCLEOTIDE SEQUENCE [LARGE SCALE GENOMIC DNA]</scope>
    <source>
        <strain evidence="1 2">DSM 21297</strain>
    </source>
</reference>
<dbReference type="RefSeq" id="WP_022628625.1">
    <property type="nucleotide sequence ID" value="NZ_ATAE01000032.1"/>
</dbReference>
<dbReference type="PATRIC" id="fig|1188261.3.peg.2439"/>